<dbReference type="InterPro" id="IPR001242">
    <property type="entry name" value="Condensation_dom"/>
</dbReference>
<dbReference type="GO" id="GO:0008610">
    <property type="term" value="P:lipid biosynthetic process"/>
    <property type="evidence" value="ECO:0007669"/>
    <property type="project" value="UniProtKB-ARBA"/>
</dbReference>
<dbReference type="SUPFAM" id="SSF56801">
    <property type="entry name" value="Acetyl-CoA synthetase-like"/>
    <property type="match status" value="1"/>
</dbReference>
<dbReference type="PROSITE" id="PS50075">
    <property type="entry name" value="CARRIER"/>
    <property type="match status" value="1"/>
</dbReference>
<evidence type="ECO:0000256" key="2">
    <source>
        <dbReference type="ARBA" id="ARBA00022450"/>
    </source>
</evidence>
<dbReference type="SUPFAM" id="SSF52777">
    <property type="entry name" value="CoA-dependent acyltransferases"/>
    <property type="match status" value="2"/>
</dbReference>
<keyword evidence="3" id="KW-0597">Phosphoprotein</keyword>
<gene>
    <name evidence="5" type="ORF">UK23_28325</name>
</gene>
<dbReference type="InterPro" id="IPR020806">
    <property type="entry name" value="PKS_PP-bd"/>
</dbReference>
<evidence type="ECO:0000256" key="3">
    <source>
        <dbReference type="ARBA" id="ARBA00022553"/>
    </source>
</evidence>
<dbReference type="InterPro" id="IPR025110">
    <property type="entry name" value="AMP-bd_C"/>
</dbReference>
<dbReference type="PATRIC" id="fig|68170.10.peg.7232"/>
<dbReference type="Pfam" id="PF00501">
    <property type="entry name" value="AMP-binding"/>
    <property type="match status" value="1"/>
</dbReference>
<evidence type="ECO:0000259" key="4">
    <source>
        <dbReference type="PROSITE" id="PS50075"/>
    </source>
</evidence>
<dbReference type="CDD" id="cd19531">
    <property type="entry name" value="LCL_NRPS-like"/>
    <property type="match status" value="1"/>
</dbReference>
<dbReference type="InterPro" id="IPR045851">
    <property type="entry name" value="AMP-bd_C_sf"/>
</dbReference>
<dbReference type="EMBL" id="JYJG01000235">
    <property type="protein sequence ID" value="KJK44790.1"/>
    <property type="molecule type" value="Genomic_DNA"/>
</dbReference>
<dbReference type="InterPro" id="IPR020845">
    <property type="entry name" value="AMP-binding_CS"/>
</dbReference>
<dbReference type="SUPFAM" id="SSF47336">
    <property type="entry name" value="ACP-like"/>
    <property type="match status" value="1"/>
</dbReference>
<feature type="domain" description="Carrier" evidence="4">
    <location>
        <begin position="951"/>
        <end position="1026"/>
    </location>
</feature>
<dbReference type="GO" id="GO:0003824">
    <property type="term" value="F:catalytic activity"/>
    <property type="evidence" value="ECO:0007669"/>
    <property type="project" value="InterPro"/>
</dbReference>
<dbReference type="AlphaFoldDB" id="A0A0F0GN77"/>
<reference evidence="5 6" key="1">
    <citation type="submission" date="2015-02" db="EMBL/GenBank/DDBJ databases">
        <authorList>
            <person name="Ju K.-S."/>
            <person name="Doroghazi J.R."/>
            <person name="Metcalf W."/>
        </authorList>
    </citation>
    <scope>NUCLEOTIDE SEQUENCE [LARGE SCALE GENOMIC DNA]</scope>
    <source>
        <strain evidence="5 6">NRRL B-16140</strain>
    </source>
</reference>
<dbReference type="InterPro" id="IPR006162">
    <property type="entry name" value="Ppantetheine_attach_site"/>
</dbReference>
<dbReference type="Gene3D" id="3.30.559.30">
    <property type="entry name" value="Nonribosomal peptide synthetase, condensation domain"/>
    <property type="match status" value="1"/>
</dbReference>
<dbReference type="PROSITE" id="PS00455">
    <property type="entry name" value="AMP_BINDING"/>
    <property type="match status" value="1"/>
</dbReference>
<dbReference type="Pfam" id="PF00550">
    <property type="entry name" value="PP-binding"/>
    <property type="match status" value="1"/>
</dbReference>
<dbReference type="GO" id="GO:0044550">
    <property type="term" value="P:secondary metabolite biosynthetic process"/>
    <property type="evidence" value="ECO:0007669"/>
    <property type="project" value="TreeGrafter"/>
</dbReference>
<dbReference type="PROSITE" id="PS00012">
    <property type="entry name" value="PHOSPHOPANTETHEINE"/>
    <property type="match status" value="1"/>
</dbReference>
<evidence type="ECO:0000256" key="1">
    <source>
        <dbReference type="ARBA" id="ARBA00001957"/>
    </source>
</evidence>
<dbReference type="Gene3D" id="2.30.38.10">
    <property type="entry name" value="Luciferase, Domain 3"/>
    <property type="match status" value="1"/>
</dbReference>
<dbReference type="GO" id="GO:0031177">
    <property type="term" value="F:phosphopantetheine binding"/>
    <property type="evidence" value="ECO:0007669"/>
    <property type="project" value="InterPro"/>
</dbReference>
<keyword evidence="6" id="KW-1185">Reference proteome</keyword>
<sequence>MYFSSIVRPGSAADVWGTVLEITGELRTSSLAHALEVVRGRHDALRVTFLERDGDVFQVVRDDRPAEPVLGAVVQARGDSPEQRRAWAEAEARRVIGLPFDLSSGPLWRVGVTRVAPDLHLVAVVFHHIIIDEMSAKVFADELRLAYADPDAPALAVPAAQYSDFCLRERRSGVDRAGLGHWRERLAGVRPARLPEDGMEDPGSVVGARLPATLPGDVVADFEVFCKERGVTPFTGMLAVYFVLLWRWAGTSDLAVGTQVFSRPTAEFFGTIGFFANTVVLRCQVAPALTFDEFLDQVSDTVHDALDHQDVPFEAVVDALAPQRDADRNPLFQVAMGYGSLDPSDVWALDGLQVTALPDPAELAGLQFDLSLDVHRVASEVGVTVEYDRRRFSADAMRQFANAFGSLLRALVSSPDVPLGSVPLLDVATRDATLELGAGDMPTAADPTSAWELFERTAAATPDREAVSADGERLTFAELEAAARTMAAGLRARGVRTGTVVGICLPRRAGLLTAMLATWCAGEAFLLLDARQPEARRRVLLQEAGVTLLVADEPFAEVETVAPADLTGDAEPPAHRPAAAPAYVVFTSGSTGTPKGVVVDQESLVALATTQLASMYARLPEGVQVNVGALSSLTFDVFINQCLGMIAFGHRLLLLGDEERMDPARLLALGADAGSAIDVLDCNSSQMEVLVDAGLLDVPHPPKIVLIGGESASARLWRRLHDQPDLLAFNMYGITECTVDSARAEIREHERQVAGRAVGTTRLYVVDDQLQLLPPSFVGEICIGGLGVAQGYVGQPAHTSEKFVADPFSGVPGARMYRTGDRGRLRPDGQLEFWGRLDDQVKVRGLRVEPGELEAALAAHPAVARAAVIATGAGTRLARLVAFVVPEERGREELTFAAVREFLRGRLPSALLPDRVQVLDTLPVTPGGKLDRRALLDLVGPDAEPEPPAEIEGTPDERQLCLLVAEALGVARVGLDDNFFELGGNSLLAMTVISRVRTALDRELGIRAIFESSSIRDIAAQLGARDSAPRPVLRRRGNR</sequence>
<comment type="caution">
    <text evidence="5">The sequence shown here is derived from an EMBL/GenBank/DDBJ whole genome shotgun (WGS) entry which is preliminary data.</text>
</comment>
<dbReference type="PANTHER" id="PTHR45527:SF1">
    <property type="entry name" value="FATTY ACID SYNTHASE"/>
    <property type="match status" value="1"/>
</dbReference>
<accession>A0A0F0GN77</accession>
<dbReference type="InterPro" id="IPR010071">
    <property type="entry name" value="AA_adenyl_dom"/>
</dbReference>
<dbReference type="Proteomes" id="UP000033393">
    <property type="component" value="Unassembled WGS sequence"/>
</dbReference>
<dbReference type="InterPro" id="IPR000873">
    <property type="entry name" value="AMP-dep_synth/lig_dom"/>
</dbReference>
<organism evidence="5 6">
    <name type="scientific">Lentzea aerocolonigenes</name>
    <name type="common">Lechevalieria aerocolonigenes</name>
    <name type="synonym">Saccharothrix aerocolonigenes</name>
    <dbReference type="NCBI Taxonomy" id="68170"/>
    <lineage>
        <taxon>Bacteria</taxon>
        <taxon>Bacillati</taxon>
        <taxon>Actinomycetota</taxon>
        <taxon>Actinomycetes</taxon>
        <taxon>Pseudonocardiales</taxon>
        <taxon>Pseudonocardiaceae</taxon>
        <taxon>Lentzea</taxon>
    </lineage>
</organism>
<dbReference type="InterPro" id="IPR009081">
    <property type="entry name" value="PP-bd_ACP"/>
</dbReference>
<keyword evidence="2" id="KW-0596">Phosphopantetheine</keyword>
<comment type="cofactor">
    <cofactor evidence="1">
        <name>pantetheine 4'-phosphate</name>
        <dbReference type="ChEBI" id="CHEBI:47942"/>
    </cofactor>
</comment>
<dbReference type="Gene3D" id="3.40.50.1820">
    <property type="entry name" value="alpha/beta hydrolase"/>
    <property type="match status" value="1"/>
</dbReference>
<dbReference type="Pfam" id="PF13193">
    <property type="entry name" value="AMP-binding_C"/>
    <property type="match status" value="1"/>
</dbReference>
<dbReference type="CDD" id="cd05930">
    <property type="entry name" value="A_NRPS"/>
    <property type="match status" value="1"/>
</dbReference>
<dbReference type="PANTHER" id="PTHR45527">
    <property type="entry name" value="NONRIBOSOMAL PEPTIDE SYNTHETASE"/>
    <property type="match status" value="1"/>
</dbReference>
<dbReference type="Gene3D" id="3.40.50.980">
    <property type="match status" value="2"/>
</dbReference>
<evidence type="ECO:0000313" key="5">
    <source>
        <dbReference type="EMBL" id="KJK44790.1"/>
    </source>
</evidence>
<dbReference type="Pfam" id="PF00668">
    <property type="entry name" value="Condensation"/>
    <property type="match status" value="1"/>
</dbReference>
<name>A0A0F0GN77_LENAE</name>
<dbReference type="Gene3D" id="3.30.559.10">
    <property type="entry name" value="Chloramphenicol acetyltransferase-like domain"/>
    <property type="match status" value="1"/>
</dbReference>
<dbReference type="GO" id="GO:0043041">
    <property type="term" value="P:amino acid activation for nonribosomal peptide biosynthetic process"/>
    <property type="evidence" value="ECO:0007669"/>
    <property type="project" value="TreeGrafter"/>
</dbReference>
<dbReference type="InterPro" id="IPR036736">
    <property type="entry name" value="ACP-like_sf"/>
</dbReference>
<dbReference type="SMART" id="SM00823">
    <property type="entry name" value="PKS_PP"/>
    <property type="match status" value="1"/>
</dbReference>
<dbReference type="InterPro" id="IPR023213">
    <property type="entry name" value="CAT-like_dom_sf"/>
</dbReference>
<proteinExistence type="predicted"/>
<protein>
    <submittedName>
        <fullName evidence="5">Non-ribosomal peptide synthetase</fullName>
    </submittedName>
</protein>
<dbReference type="NCBIfam" id="TIGR01733">
    <property type="entry name" value="AA-adenyl-dom"/>
    <property type="match status" value="1"/>
</dbReference>
<dbReference type="Gene3D" id="3.30.300.30">
    <property type="match status" value="1"/>
</dbReference>
<evidence type="ECO:0000313" key="6">
    <source>
        <dbReference type="Proteomes" id="UP000033393"/>
    </source>
</evidence>
<dbReference type="InterPro" id="IPR029058">
    <property type="entry name" value="AB_hydrolase_fold"/>
</dbReference>
<dbReference type="GO" id="GO:0005737">
    <property type="term" value="C:cytoplasm"/>
    <property type="evidence" value="ECO:0007669"/>
    <property type="project" value="TreeGrafter"/>
</dbReference>